<dbReference type="Proteomes" id="UP000006813">
    <property type="component" value="Unassembled WGS sequence"/>
</dbReference>
<dbReference type="SUPFAM" id="SSF54575">
    <property type="entry name" value="Ribosomal protein L31e"/>
    <property type="match status" value="1"/>
</dbReference>
<comment type="similarity">
    <text evidence="1">Belongs to the eukaryotic ribosomal protein eL31 family.</text>
</comment>
<evidence type="ECO:0000256" key="2">
    <source>
        <dbReference type="ARBA" id="ARBA00022980"/>
    </source>
</evidence>
<dbReference type="Pfam" id="PF01198">
    <property type="entry name" value="Ribosomal_L31e"/>
    <property type="match status" value="1"/>
</dbReference>
<proteinExistence type="inferred from homology"/>
<dbReference type="AlphaFoldDB" id="G5BIT7"/>
<evidence type="ECO:0000256" key="1">
    <source>
        <dbReference type="ARBA" id="ARBA00010808"/>
    </source>
</evidence>
<organism evidence="4 5">
    <name type="scientific">Heterocephalus glaber</name>
    <name type="common">Naked mole rat</name>
    <dbReference type="NCBI Taxonomy" id="10181"/>
    <lineage>
        <taxon>Eukaryota</taxon>
        <taxon>Metazoa</taxon>
        <taxon>Chordata</taxon>
        <taxon>Craniata</taxon>
        <taxon>Vertebrata</taxon>
        <taxon>Euteleostomi</taxon>
        <taxon>Mammalia</taxon>
        <taxon>Eutheria</taxon>
        <taxon>Euarchontoglires</taxon>
        <taxon>Glires</taxon>
        <taxon>Rodentia</taxon>
        <taxon>Hystricomorpha</taxon>
        <taxon>Bathyergidae</taxon>
        <taxon>Heterocephalus</taxon>
    </lineage>
</organism>
<dbReference type="InParanoid" id="G5BIT7"/>
<evidence type="ECO:0000313" key="5">
    <source>
        <dbReference type="Proteomes" id="UP000006813"/>
    </source>
</evidence>
<sequence>MQVYHTLHRNSFHAFPFQLGPARIAPAKKGGKKKGHSVINVVVTQKYTINIHKHIHGVGFKKCASWTLKEIWKFVKEMGTRDVHVDTRLNKAVWAKGIRNAPHRSIYCCPENVIRMKIQQRRATRTLVTYLPVNTFKVSRQ</sequence>
<dbReference type="SMART" id="SM01380">
    <property type="entry name" value="Ribosomal_L31e"/>
    <property type="match status" value="1"/>
</dbReference>
<accession>G5BIT7</accession>
<reference evidence="4 5" key="1">
    <citation type="journal article" date="2011" name="Nature">
        <title>Genome sequencing reveals insights into physiology and longevity of the naked mole rat.</title>
        <authorList>
            <person name="Kim E.B."/>
            <person name="Fang X."/>
            <person name="Fushan A.A."/>
            <person name="Huang Z."/>
            <person name="Lobanov A.V."/>
            <person name="Han L."/>
            <person name="Marino S.M."/>
            <person name="Sun X."/>
            <person name="Turanov A.A."/>
            <person name="Yang P."/>
            <person name="Yim S.H."/>
            <person name="Zhao X."/>
            <person name="Kasaikina M.V."/>
            <person name="Stoletzki N."/>
            <person name="Peng C."/>
            <person name="Polak P."/>
            <person name="Xiong Z."/>
            <person name="Kiezun A."/>
            <person name="Zhu Y."/>
            <person name="Chen Y."/>
            <person name="Kryukov G.V."/>
            <person name="Zhang Q."/>
            <person name="Peshkin L."/>
            <person name="Yang L."/>
            <person name="Bronson R.T."/>
            <person name="Buffenstein R."/>
            <person name="Wang B."/>
            <person name="Han C."/>
            <person name="Li Q."/>
            <person name="Chen L."/>
            <person name="Zhao W."/>
            <person name="Sunyaev S.R."/>
            <person name="Park T.J."/>
            <person name="Zhang G."/>
            <person name="Wang J."/>
            <person name="Gladyshev V.N."/>
        </authorList>
    </citation>
    <scope>NUCLEOTIDE SEQUENCE [LARGE SCALE GENOMIC DNA]</scope>
</reference>
<dbReference type="STRING" id="10181.G5BIT7"/>
<dbReference type="GO" id="GO:0022625">
    <property type="term" value="C:cytosolic large ribosomal subunit"/>
    <property type="evidence" value="ECO:0007669"/>
    <property type="project" value="TreeGrafter"/>
</dbReference>
<keyword evidence="2 4" id="KW-0689">Ribosomal protein</keyword>
<protein>
    <submittedName>
        <fullName evidence="4">60S ribosomal protein L31</fullName>
    </submittedName>
</protein>
<dbReference type="InterPro" id="IPR023621">
    <property type="entry name" value="Ribosomal_eL31_dom_sf"/>
</dbReference>
<gene>
    <name evidence="4" type="ORF">GW7_20751</name>
</gene>
<dbReference type="PANTHER" id="PTHR10956:SF41">
    <property type="entry name" value="60S RIBOSOMAL PROTEIN L31-RELATED"/>
    <property type="match status" value="1"/>
</dbReference>
<dbReference type="GO" id="GO:0003735">
    <property type="term" value="F:structural constituent of ribosome"/>
    <property type="evidence" value="ECO:0007669"/>
    <property type="project" value="InterPro"/>
</dbReference>
<dbReference type="InterPro" id="IPR000054">
    <property type="entry name" value="Ribosomal_eL31"/>
</dbReference>
<name>G5BIT7_HETGA</name>
<dbReference type="GO" id="GO:0002181">
    <property type="term" value="P:cytoplasmic translation"/>
    <property type="evidence" value="ECO:0007669"/>
    <property type="project" value="TreeGrafter"/>
</dbReference>
<dbReference type="EMBL" id="JH170538">
    <property type="protein sequence ID" value="EHB09198.1"/>
    <property type="molecule type" value="Genomic_DNA"/>
</dbReference>
<dbReference type="PANTHER" id="PTHR10956">
    <property type="entry name" value="60S RIBOSOMAL PROTEIN L31"/>
    <property type="match status" value="1"/>
</dbReference>
<evidence type="ECO:0000313" key="4">
    <source>
        <dbReference type="EMBL" id="EHB09198.1"/>
    </source>
</evidence>
<keyword evidence="3" id="KW-0687">Ribonucleoprotein</keyword>
<dbReference type="Gene3D" id="3.10.440.10">
    <property type="match status" value="1"/>
</dbReference>
<evidence type="ECO:0000256" key="3">
    <source>
        <dbReference type="ARBA" id="ARBA00023274"/>
    </source>
</evidence>